<dbReference type="InterPro" id="IPR012135">
    <property type="entry name" value="Dihydroorotate_DH_1_2"/>
</dbReference>
<evidence type="ECO:0000256" key="4">
    <source>
        <dbReference type="ARBA" id="ARBA00004725"/>
    </source>
</evidence>
<dbReference type="CDD" id="cd04741">
    <property type="entry name" value="DHOD_1A_like"/>
    <property type="match status" value="1"/>
</dbReference>
<dbReference type="PANTHER" id="PTHR48109:SF1">
    <property type="entry name" value="DIHYDROOROTATE DEHYDROGENASE (FUMARATE)"/>
    <property type="match status" value="1"/>
</dbReference>
<evidence type="ECO:0000256" key="8">
    <source>
        <dbReference type="ARBA" id="ARBA00022490"/>
    </source>
</evidence>
<comment type="catalytic activity">
    <reaction evidence="1">
        <text>(S)-dihydroorotate + fumarate = orotate + succinate</text>
        <dbReference type="Rhea" id="RHEA:30059"/>
        <dbReference type="ChEBI" id="CHEBI:29806"/>
        <dbReference type="ChEBI" id="CHEBI:30031"/>
        <dbReference type="ChEBI" id="CHEBI:30839"/>
        <dbReference type="ChEBI" id="CHEBI:30864"/>
        <dbReference type="EC" id="1.3.98.1"/>
    </reaction>
</comment>
<reference evidence="15" key="1">
    <citation type="submission" date="2019-03" db="EMBL/GenBank/DDBJ databases">
        <title>Weissella sp. 26KH-42 Genome sequencing.</title>
        <authorList>
            <person name="Heo J."/>
            <person name="Kim S.-J."/>
            <person name="Kim J.-S."/>
            <person name="Hong S.-B."/>
            <person name="Kwon S.-W."/>
        </authorList>
    </citation>
    <scope>NUCLEOTIDE SEQUENCE [LARGE SCALE GENOMIC DNA]</scope>
    <source>
        <strain evidence="15">26KH-42</strain>
    </source>
</reference>
<evidence type="ECO:0000256" key="9">
    <source>
        <dbReference type="ARBA" id="ARBA00022630"/>
    </source>
</evidence>
<dbReference type="UniPathway" id="UPA00070"/>
<dbReference type="Gene3D" id="3.20.20.70">
    <property type="entry name" value="Aldolase class I"/>
    <property type="match status" value="1"/>
</dbReference>
<comment type="cofactor">
    <cofactor evidence="2">
        <name>FMN</name>
        <dbReference type="ChEBI" id="CHEBI:58210"/>
    </cofactor>
</comment>
<evidence type="ECO:0000313" key="15">
    <source>
        <dbReference type="Proteomes" id="UP000292886"/>
    </source>
</evidence>
<evidence type="ECO:0000256" key="6">
    <source>
        <dbReference type="ARBA" id="ARBA00011738"/>
    </source>
</evidence>
<dbReference type="Gene3D" id="2.30.26.10">
    <property type="entry name" value="Dihydroorotate Dehydrogenase A, chain A, domain 2"/>
    <property type="match status" value="1"/>
</dbReference>
<dbReference type="EMBL" id="CP037940">
    <property type="protein sequence ID" value="QBO36803.1"/>
    <property type="molecule type" value="Genomic_DNA"/>
</dbReference>
<dbReference type="InterPro" id="IPR033886">
    <property type="entry name" value="DHOD_1A"/>
</dbReference>
<proteinExistence type="inferred from homology"/>
<gene>
    <name evidence="14" type="ORF">EQG49_10180</name>
</gene>
<dbReference type="EC" id="1.3.98.1" evidence="7"/>
<dbReference type="NCBIfam" id="NF002702">
    <property type="entry name" value="PRK02506.1"/>
    <property type="match status" value="1"/>
</dbReference>
<keyword evidence="11" id="KW-0665">Pyrimidine biosynthesis</keyword>
<comment type="subcellular location">
    <subcellularLocation>
        <location evidence="3">Cytoplasm</location>
    </subcellularLocation>
</comment>
<dbReference type="KEGG" id="wei:EQG49_10180"/>
<dbReference type="SUPFAM" id="SSF51395">
    <property type="entry name" value="FMN-linked oxidoreductases"/>
    <property type="match status" value="1"/>
</dbReference>
<dbReference type="GO" id="GO:0044205">
    <property type="term" value="P:'de novo' UMP biosynthetic process"/>
    <property type="evidence" value="ECO:0007669"/>
    <property type="project" value="UniProtKB-UniPathway"/>
</dbReference>
<dbReference type="GO" id="GO:0005737">
    <property type="term" value="C:cytoplasm"/>
    <property type="evidence" value="ECO:0007669"/>
    <property type="project" value="UniProtKB-SubCell"/>
</dbReference>
<dbReference type="InterPro" id="IPR050074">
    <property type="entry name" value="DHO_dehydrogenase"/>
</dbReference>
<dbReference type="Proteomes" id="UP000292886">
    <property type="component" value="Chromosome"/>
</dbReference>
<evidence type="ECO:0000256" key="1">
    <source>
        <dbReference type="ARBA" id="ARBA00001694"/>
    </source>
</evidence>
<dbReference type="FunFam" id="3.20.20.70:FF:000027">
    <property type="entry name" value="Dihydropyrimidine dehydrogenase [NADP(+)]"/>
    <property type="match status" value="1"/>
</dbReference>
<organism evidence="14 15">
    <name type="scientific">Periweissella cryptocerci</name>
    <dbReference type="NCBI Taxonomy" id="2506420"/>
    <lineage>
        <taxon>Bacteria</taxon>
        <taxon>Bacillati</taxon>
        <taxon>Bacillota</taxon>
        <taxon>Bacilli</taxon>
        <taxon>Lactobacillales</taxon>
        <taxon>Lactobacillaceae</taxon>
        <taxon>Periweissella</taxon>
    </lineage>
</organism>
<sequence length="312" mass="33822">MSQALHAEIAGIKFDDIFLNASGVHCQTTAELDELLATKGTGAIITKSATSAYRAGNPSPRLSKIPLGSINSMGLPNEGLDYYLDYVTTKQADKPMLLSVAGVSYTENLDILHKVQDSSFMGITELNLSCPNVPGKPQTAYDFETTERLLTEVFAFFTKPLGVKMPPYFDIVHFDDMAKILNKFPLAHVNTINSIGNGLWINEDTDTVVIKPKGGFGGIGGALAKPTALANVRAFRQRLNPTIKMIGTGGVVNGRDVYEHILCGADLVSVGTQLQFEGPSMFARLEQELLAIMAEKGYTSVDDFRGQLKIIE</sequence>
<dbReference type="InterPro" id="IPR013785">
    <property type="entry name" value="Aldolase_TIM"/>
</dbReference>
<dbReference type="RefSeq" id="WP_133363880.1">
    <property type="nucleotide sequence ID" value="NZ_CP037940.1"/>
</dbReference>
<dbReference type="Pfam" id="PF01180">
    <property type="entry name" value="DHO_dh"/>
    <property type="match status" value="1"/>
</dbReference>
<dbReference type="GO" id="GO:0006207">
    <property type="term" value="P:'de novo' pyrimidine nucleobase biosynthetic process"/>
    <property type="evidence" value="ECO:0007669"/>
    <property type="project" value="InterPro"/>
</dbReference>
<dbReference type="InterPro" id="IPR005720">
    <property type="entry name" value="Dihydroorotate_DH_cat"/>
</dbReference>
<keyword evidence="10" id="KW-0288">FMN</keyword>
<dbReference type="PIRSF" id="PIRSF000164">
    <property type="entry name" value="DHO_oxidase"/>
    <property type="match status" value="1"/>
</dbReference>
<comment type="similarity">
    <text evidence="5">Belongs to the dihydroorotate dehydrogenase family. Type 1 subfamily.</text>
</comment>
<keyword evidence="12 14" id="KW-0560">Oxidoreductase</keyword>
<dbReference type="PROSITE" id="PS00912">
    <property type="entry name" value="DHODEHASE_2"/>
    <property type="match status" value="1"/>
</dbReference>
<dbReference type="OrthoDB" id="9794954at2"/>
<evidence type="ECO:0000256" key="12">
    <source>
        <dbReference type="ARBA" id="ARBA00023002"/>
    </source>
</evidence>
<keyword evidence="15" id="KW-1185">Reference proteome</keyword>
<feature type="domain" description="Dihydroorotate dehydrogenase catalytic" evidence="13">
    <location>
        <begin position="5"/>
        <end position="293"/>
    </location>
</feature>
<protein>
    <recommendedName>
        <fullName evidence="7">dihydroorotate oxidase (fumarate)</fullName>
        <ecNumber evidence="7">1.3.98.1</ecNumber>
    </recommendedName>
</protein>
<evidence type="ECO:0000256" key="3">
    <source>
        <dbReference type="ARBA" id="ARBA00004496"/>
    </source>
</evidence>
<accession>A0A4P6YVM7</accession>
<evidence type="ECO:0000313" key="14">
    <source>
        <dbReference type="EMBL" id="QBO36803.1"/>
    </source>
</evidence>
<name>A0A4P6YVM7_9LACO</name>
<dbReference type="PANTHER" id="PTHR48109">
    <property type="entry name" value="DIHYDROOROTATE DEHYDROGENASE (QUINONE), MITOCHONDRIAL-RELATED"/>
    <property type="match status" value="1"/>
</dbReference>
<evidence type="ECO:0000256" key="2">
    <source>
        <dbReference type="ARBA" id="ARBA00001917"/>
    </source>
</evidence>
<keyword evidence="9" id="KW-0285">Flavoprotein</keyword>
<evidence type="ECO:0000256" key="5">
    <source>
        <dbReference type="ARBA" id="ARBA00008008"/>
    </source>
</evidence>
<dbReference type="InterPro" id="IPR023359">
    <property type="entry name" value="Dihydro_DH_chainA_dom2"/>
</dbReference>
<dbReference type="GO" id="GO:1990663">
    <property type="term" value="F:dihydroorotate dehydrogenase (fumarate) activity"/>
    <property type="evidence" value="ECO:0007669"/>
    <property type="project" value="UniProtKB-EC"/>
</dbReference>
<dbReference type="AlphaFoldDB" id="A0A4P6YVM7"/>
<comment type="subunit">
    <text evidence="6">Homodimer.</text>
</comment>
<comment type="pathway">
    <text evidence="4">Pyrimidine metabolism; UMP biosynthesis via de novo pathway.</text>
</comment>
<evidence type="ECO:0000259" key="13">
    <source>
        <dbReference type="Pfam" id="PF01180"/>
    </source>
</evidence>
<evidence type="ECO:0000256" key="7">
    <source>
        <dbReference type="ARBA" id="ARBA00011911"/>
    </source>
</evidence>
<evidence type="ECO:0000256" key="11">
    <source>
        <dbReference type="ARBA" id="ARBA00022975"/>
    </source>
</evidence>
<evidence type="ECO:0000256" key="10">
    <source>
        <dbReference type="ARBA" id="ARBA00022643"/>
    </source>
</evidence>
<dbReference type="PROSITE" id="PS00911">
    <property type="entry name" value="DHODEHASE_1"/>
    <property type="match status" value="1"/>
</dbReference>
<keyword evidence="8" id="KW-0963">Cytoplasm</keyword>
<dbReference type="InterPro" id="IPR001295">
    <property type="entry name" value="Dihydroorotate_DH_CS"/>
</dbReference>